<organism evidence="11">
    <name type="scientific">marine metagenome</name>
    <dbReference type="NCBI Taxonomy" id="408172"/>
    <lineage>
        <taxon>unclassified sequences</taxon>
        <taxon>metagenomes</taxon>
        <taxon>ecological metagenomes</taxon>
    </lineage>
</organism>
<dbReference type="InterPro" id="IPR034466">
    <property type="entry name" value="Methyltransferase_Class_B"/>
</dbReference>
<keyword evidence="7" id="KW-0408">Iron</keyword>
<feature type="non-terminal residue" evidence="11">
    <location>
        <position position="1"/>
    </location>
</feature>
<dbReference type="Pfam" id="PF04055">
    <property type="entry name" value="Radical_SAM"/>
    <property type="match status" value="1"/>
</dbReference>
<dbReference type="AlphaFoldDB" id="A0A381TES4"/>
<evidence type="ECO:0000256" key="1">
    <source>
        <dbReference type="ARBA" id="ARBA00001966"/>
    </source>
</evidence>
<dbReference type="SFLD" id="SFLDG01082">
    <property type="entry name" value="B12-binding_domain_containing"/>
    <property type="match status" value="1"/>
</dbReference>
<evidence type="ECO:0000259" key="10">
    <source>
        <dbReference type="PROSITE" id="PS51918"/>
    </source>
</evidence>
<dbReference type="InterPro" id="IPR007197">
    <property type="entry name" value="rSAM"/>
</dbReference>
<dbReference type="EMBL" id="UINC01004484">
    <property type="protein sequence ID" value="SVA14652.1"/>
    <property type="molecule type" value="Genomic_DNA"/>
</dbReference>
<evidence type="ECO:0000313" key="11">
    <source>
        <dbReference type="EMBL" id="SVA14652.1"/>
    </source>
</evidence>
<dbReference type="SFLD" id="SFLDS00029">
    <property type="entry name" value="Radical_SAM"/>
    <property type="match status" value="1"/>
</dbReference>
<dbReference type="PROSITE" id="PS01278">
    <property type="entry name" value="MTTASE_RADICAL"/>
    <property type="match status" value="1"/>
</dbReference>
<dbReference type="GO" id="GO:0031419">
    <property type="term" value="F:cobalamin binding"/>
    <property type="evidence" value="ECO:0007669"/>
    <property type="project" value="InterPro"/>
</dbReference>
<dbReference type="GO" id="GO:0051539">
    <property type="term" value="F:4 iron, 4 sulfur cluster binding"/>
    <property type="evidence" value="ECO:0007669"/>
    <property type="project" value="UniProtKB-KW"/>
</dbReference>
<evidence type="ECO:0000256" key="6">
    <source>
        <dbReference type="ARBA" id="ARBA00022723"/>
    </source>
</evidence>
<evidence type="ECO:0000256" key="3">
    <source>
        <dbReference type="ARBA" id="ARBA00022603"/>
    </source>
</evidence>
<dbReference type="CDD" id="cd01335">
    <property type="entry name" value="Radical_SAM"/>
    <property type="match status" value="1"/>
</dbReference>
<dbReference type="SUPFAM" id="SSF102114">
    <property type="entry name" value="Radical SAM enzymes"/>
    <property type="match status" value="1"/>
</dbReference>
<dbReference type="PANTHER" id="PTHR43409">
    <property type="entry name" value="ANAEROBIC MAGNESIUM-PROTOPORPHYRIN IX MONOMETHYL ESTER CYCLASE-RELATED"/>
    <property type="match status" value="1"/>
</dbReference>
<evidence type="ECO:0000256" key="4">
    <source>
        <dbReference type="ARBA" id="ARBA00022679"/>
    </source>
</evidence>
<evidence type="ECO:0000259" key="9">
    <source>
        <dbReference type="PROSITE" id="PS51332"/>
    </source>
</evidence>
<keyword evidence="6" id="KW-0479">Metal-binding</keyword>
<comment type="cofactor">
    <cofactor evidence="1">
        <name>[4Fe-4S] cluster</name>
        <dbReference type="ChEBI" id="CHEBI:49883"/>
    </cofactor>
</comment>
<dbReference type="SMART" id="SM00729">
    <property type="entry name" value="Elp3"/>
    <property type="match status" value="1"/>
</dbReference>
<dbReference type="InterPro" id="IPR058240">
    <property type="entry name" value="rSAM_sf"/>
</dbReference>
<dbReference type="SFLD" id="SFLDG01123">
    <property type="entry name" value="methyltransferase_(Class_B)"/>
    <property type="match status" value="1"/>
</dbReference>
<proteinExistence type="predicted"/>
<dbReference type="PROSITE" id="PS51918">
    <property type="entry name" value="RADICAL_SAM"/>
    <property type="match status" value="1"/>
</dbReference>
<evidence type="ECO:0000256" key="5">
    <source>
        <dbReference type="ARBA" id="ARBA00022691"/>
    </source>
</evidence>
<gene>
    <name evidence="11" type="ORF">METZ01_LOCUS67506</name>
</gene>
<keyword evidence="4" id="KW-0808">Transferase</keyword>
<dbReference type="PROSITE" id="PS51332">
    <property type="entry name" value="B12_BINDING"/>
    <property type="match status" value="1"/>
</dbReference>
<dbReference type="PANTHER" id="PTHR43409:SF7">
    <property type="entry name" value="BLL1977 PROTEIN"/>
    <property type="match status" value="1"/>
</dbReference>
<evidence type="ECO:0000256" key="8">
    <source>
        <dbReference type="ARBA" id="ARBA00023014"/>
    </source>
</evidence>
<dbReference type="GO" id="GO:0046872">
    <property type="term" value="F:metal ion binding"/>
    <property type="evidence" value="ECO:0007669"/>
    <property type="project" value="UniProtKB-KW"/>
</dbReference>
<dbReference type="InterPro" id="IPR023404">
    <property type="entry name" value="rSAM_horseshoe"/>
</dbReference>
<dbReference type="GO" id="GO:0005829">
    <property type="term" value="C:cytosol"/>
    <property type="evidence" value="ECO:0007669"/>
    <property type="project" value="TreeGrafter"/>
</dbReference>
<accession>A0A381TES4</accession>
<protein>
    <submittedName>
        <fullName evidence="11">Uncharacterized protein</fullName>
    </submittedName>
</protein>
<feature type="domain" description="Radical SAM core" evidence="10">
    <location>
        <begin position="152"/>
        <end position="398"/>
    </location>
</feature>
<keyword evidence="3" id="KW-0489">Methyltransferase</keyword>
<dbReference type="InterPro" id="IPR006638">
    <property type="entry name" value="Elp3/MiaA/NifB-like_rSAM"/>
</dbReference>
<feature type="domain" description="B12-binding" evidence="9">
    <location>
        <begin position="1"/>
        <end position="130"/>
    </location>
</feature>
<keyword evidence="8" id="KW-0411">Iron-sulfur</keyword>
<keyword evidence="5" id="KW-0949">S-adenosyl-L-methionine</keyword>
<dbReference type="InterPro" id="IPR006158">
    <property type="entry name" value="Cobalamin-bd"/>
</dbReference>
<evidence type="ECO:0000256" key="7">
    <source>
        <dbReference type="ARBA" id="ARBA00023004"/>
    </source>
</evidence>
<dbReference type="Gene3D" id="3.40.50.280">
    <property type="entry name" value="Cobalamin-binding domain"/>
    <property type="match status" value="1"/>
</dbReference>
<dbReference type="Gene3D" id="3.80.30.20">
    <property type="entry name" value="tm_1862 like domain"/>
    <property type="match status" value="1"/>
</dbReference>
<dbReference type="GO" id="GO:0003824">
    <property type="term" value="F:catalytic activity"/>
    <property type="evidence" value="ECO:0007669"/>
    <property type="project" value="InterPro"/>
</dbReference>
<keyword evidence="2" id="KW-0004">4Fe-4S</keyword>
<dbReference type="InterPro" id="IPR020612">
    <property type="entry name" value="Methylthiotransferase_CS"/>
</dbReference>
<reference evidence="11" key="1">
    <citation type="submission" date="2018-05" db="EMBL/GenBank/DDBJ databases">
        <authorList>
            <person name="Lanie J.A."/>
            <person name="Ng W.-L."/>
            <person name="Kazmierczak K.M."/>
            <person name="Andrzejewski T.M."/>
            <person name="Davidsen T.M."/>
            <person name="Wayne K.J."/>
            <person name="Tettelin H."/>
            <person name="Glass J.I."/>
            <person name="Rusch D."/>
            <person name="Podicherti R."/>
            <person name="Tsui H.-C.T."/>
            <person name="Winkler M.E."/>
        </authorList>
    </citation>
    <scope>NUCLEOTIDE SEQUENCE</scope>
</reference>
<sequence>VRVHIVNPSHFSFGTGFITPRWMFVLAAATPAKWGDPVLSDESLAPFDTDQLEKGDVIGIGLHTGNALVGYALGERARARGAWVIYGGSHPTLFPEEALEHGGAHAVVKGDGDVVWGEAIEDCVNGTPKRIYEGGQVKAGKFRKARWDLMSRESYAWASVQTVRGCPKHCSFCSVWRTDGQEPRQREVNPVIEEIVELRRMGFRFIALADDNFYPVTLDDLRMAARREDKTRYNELKALRDERFELMDLMAQLPDDLNFFTQITMECAEDPEFLDAMRVAHIRGALVGIEAVTPEGLKDVYKDFNLAGEELVERLRAFRQHGVYILGSFIFGLPSDRHGTFDATAELAQRADVTFAQFMTLTPFPGTLDFEQWEREQGDDMPMVDGIPVSRHWLIPQEKRPKLLTSHPVMSGEEIRQGTLQVWNNFYSLKAAWKRSDMLKSFWNRVVFLVASKAMLQAFGNTGLATDSARASRATTLGGLAFSLLQKMFSAEPMPDLPVPVHPPAAEKPAA</sequence>
<name>A0A381TES4_9ZZZZ</name>
<dbReference type="InterPro" id="IPR051198">
    <property type="entry name" value="BchE-like"/>
</dbReference>
<evidence type="ECO:0000256" key="2">
    <source>
        <dbReference type="ARBA" id="ARBA00022485"/>
    </source>
</evidence>